<feature type="transmembrane region" description="Helical" evidence="1">
    <location>
        <begin position="36"/>
        <end position="53"/>
    </location>
</feature>
<feature type="transmembrane region" description="Helical" evidence="1">
    <location>
        <begin position="180"/>
        <end position="197"/>
    </location>
</feature>
<dbReference type="Proteomes" id="UP000063930">
    <property type="component" value="Chromosome"/>
</dbReference>
<dbReference type="EMBL" id="WCGB01000032">
    <property type="protein sequence ID" value="NRN91921.1"/>
    <property type="molecule type" value="Genomic_DNA"/>
</dbReference>
<proteinExistence type="predicted"/>
<dbReference type="EMBL" id="CP012381">
    <property type="protein sequence ID" value="ALI52878.1"/>
    <property type="molecule type" value="Genomic_DNA"/>
</dbReference>
<dbReference type="KEGG" id="lhd:HUO_08225"/>
<evidence type="ECO:0000313" key="6">
    <source>
        <dbReference type="Proteomes" id="UP000063930"/>
    </source>
</evidence>
<evidence type="ECO:0000313" key="5">
    <source>
        <dbReference type="EMBL" id="NRN91921.1"/>
    </source>
</evidence>
<dbReference type="InterPro" id="IPR006976">
    <property type="entry name" value="VanZ-like"/>
</dbReference>
<dbReference type="EMBL" id="CP017982">
    <property type="protein sequence ID" value="AYE61975.1"/>
    <property type="molecule type" value="Genomic_DNA"/>
</dbReference>
<sequence>MLFFGPLYNLLAERYATSINHFALVKLTFLALDKTFFYFLIFAVLRLIWLLFVRRRRSIKSEISVWIFAFYLILILMLTTFRDTYFPWQLAFNFNRPLSDVNLVFMKETWKLVYAPSRLDFFYNSFGNIMCFVPFGILFPIVFSKKQSFFKTIVIGMLFSIFIETLQFLLATGVSDIDDVFFNTCGAILGYLIYLFFKKLCMRL</sequence>
<evidence type="ECO:0000259" key="2">
    <source>
        <dbReference type="Pfam" id="PF04892"/>
    </source>
</evidence>
<keyword evidence="1" id="KW-0472">Membrane</keyword>
<evidence type="ECO:0000256" key="1">
    <source>
        <dbReference type="SAM" id="Phobius"/>
    </source>
</evidence>
<reference evidence="5" key="3">
    <citation type="submission" date="2019-09" db="EMBL/GenBank/DDBJ databases">
        <title>Comparative genomic analysis of Lactobacillus helveticus.</title>
        <authorList>
            <person name="Zhang H."/>
            <person name="Chen Y."/>
            <person name="Zhong Z."/>
        </authorList>
    </citation>
    <scope>NUCLEOTIDE SEQUENCE</scope>
    <source>
        <strain evidence="5">IMAU50013</strain>
    </source>
</reference>
<evidence type="ECO:0000313" key="8">
    <source>
        <dbReference type="Proteomes" id="UP000601587"/>
    </source>
</evidence>
<dbReference type="Proteomes" id="UP000267794">
    <property type="component" value="Chromosome"/>
</dbReference>
<dbReference type="PANTHER" id="PTHR36834:SF1">
    <property type="entry name" value="INTEGRAL MEMBRANE PROTEIN"/>
    <property type="match status" value="1"/>
</dbReference>
<dbReference type="Proteomes" id="UP000601587">
    <property type="component" value="Unassembled WGS sequence"/>
</dbReference>
<evidence type="ECO:0000313" key="4">
    <source>
        <dbReference type="EMBL" id="AYE61975.1"/>
    </source>
</evidence>
<protein>
    <submittedName>
        <fullName evidence="3">Antibiotic resistance protein VanZ</fullName>
    </submittedName>
    <submittedName>
        <fullName evidence="4">Glycopeptide antibiotics resistance protein</fullName>
    </submittedName>
</protein>
<keyword evidence="1" id="KW-1133">Transmembrane helix</keyword>
<feature type="transmembrane region" description="Helical" evidence="1">
    <location>
        <begin position="65"/>
        <end position="81"/>
    </location>
</feature>
<dbReference type="PANTHER" id="PTHR36834">
    <property type="entry name" value="MEMBRANE PROTEIN-RELATED"/>
    <property type="match status" value="1"/>
</dbReference>
<dbReference type="AlphaFoldDB" id="A0A0D5MJM9"/>
<feature type="transmembrane region" description="Helical" evidence="1">
    <location>
        <begin position="153"/>
        <end position="174"/>
    </location>
</feature>
<reference evidence="4 7" key="2">
    <citation type="submission" date="2016-10" db="EMBL/GenBank/DDBJ databases">
        <title>Complete genomic sequencing of Lactobacillus helveticus LH99 and comparative genome analysis.</title>
        <authorList>
            <person name="Li N."/>
            <person name="You C."/>
            <person name="Liu Z."/>
        </authorList>
    </citation>
    <scope>NUCLEOTIDE SEQUENCE [LARGE SCALE GENOMIC DNA]</scope>
    <source>
        <strain evidence="4 7">LH99</strain>
    </source>
</reference>
<feature type="domain" description="VanZ-like" evidence="2">
    <location>
        <begin position="68"/>
        <end position="197"/>
    </location>
</feature>
<organism evidence="5 8">
    <name type="scientific">Lactobacillus helveticus</name>
    <name type="common">Lactobacillus suntoryeus</name>
    <dbReference type="NCBI Taxonomy" id="1587"/>
    <lineage>
        <taxon>Bacteria</taxon>
        <taxon>Bacillati</taxon>
        <taxon>Bacillota</taxon>
        <taxon>Bacilli</taxon>
        <taxon>Lactobacillales</taxon>
        <taxon>Lactobacillaceae</taxon>
        <taxon>Lactobacillus</taxon>
    </lineage>
</organism>
<reference evidence="3 6" key="1">
    <citation type="submission" date="2015-08" db="EMBL/GenBank/DDBJ databases">
        <title>Complete genome sequence of Lactobacillus helveticus CAUH18, a probiotic strain originated from koumiss.</title>
        <authorList>
            <person name="Yang Y."/>
            <person name="Hao Y."/>
        </authorList>
    </citation>
    <scope>NUCLEOTIDE SEQUENCE [LARGE SCALE GENOMIC DNA]</scope>
    <source>
        <strain evidence="3 6">CAUH18</strain>
    </source>
</reference>
<gene>
    <name evidence="3" type="ORF">ALV80_07340</name>
    <name evidence="4" type="ORF">BC335_1559</name>
    <name evidence="5" type="ORF">IMAU50013_01467</name>
</gene>
<dbReference type="InterPro" id="IPR053150">
    <property type="entry name" value="Teicoplanin_resist-assoc"/>
</dbReference>
<feature type="transmembrane region" description="Helical" evidence="1">
    <location>
        <begin position="121"/>
        <end position="141"/>
    </location>
</feature>
<dbReference type="RefSeq" id="WP_003626132.1">
    <property type="nucleotide sequence ID" value="NZ_AP023028.1"/>
</dbReference>
<keyword evidence="1" id="KW-0812">Transmembrane</keyword>
<accession>A0A0D5MJM9</accession>
<evidence type="ECO:0000313" key="7">
    <source>
        <dbReference type="Proteomes" id="UP000267794"/>
    </source>
</evidence>
<dbReference type="Pfam" id="PF04892">
    <property type="entry name" value="VanZ"/>
    <property type="match status" value="1"/>
</dbReference>
<evidence type="ECO:0000313" key="3">
    <source>
        <dbReference type="EMBL" id="ALI52878.1"/>
    </source>
</evidence>
<name>A0A0D5MJM9_LACHE</name>